<comment type="caution">
    <text evidence="2">The sequence shown here is derived from an EMBL/GenBank/DDBJ whole genome shotgun (WGS) entry which is preliminary data.</text>
</comment>
<organism evidence="2 3">
    <name type="scientific">Oleoguttula mirabilis</name>
    <dbReference type="NCBI Taxonomy" id="1507867"/>
    <lineage>
        <taxon>Eukaryota</taxon>
        <taxon>Fungi</taxon>
        <taxon>Dikarya</taxon>
        <taxon>Ascomycota</taxon>
        <taxon>Pezizomycotina</taxon>
        <taxon>Dothideomycetes</taxon>
        <taxon>Dothideomycetidae</taxon>
        <taxon>Mycosphaerellales</taxon>
        <taxon>Teratosphaeriaceae</taxon>
        <taxon>Oleoguttula</taxon>
    </lineage>
</organism>
<feature type="non-terminal residue" evidence="2">
    <location>
        <position position="1"/>
    </location>
</feature>
<accession>A0AAV9JQV3</accession>
<feature type="compositionally biased region" description="Polar residues" evidence="1">
    <location>
        <begin position="25"/>
        <end position="34"/>
    </location>
</feature>
<evidence type="ECO:0000256" key="1">
    <source>
        <dbReference type="SAM" id="MobiDB-lite"/>
    </source>
</evidence>
<protein>
    <recommendedName>
        <fullName evidence="4">Coat protein</fullName>
    </recommendedName>
</protein>
<dbReference type="AlphaFoldDB" id="A0AAV9JQV3"/>
<dbReference type="Proteomes" id="UP001324427">
    <property type="component" value="Unassembled WGS sequence"/>
</dbReference>
<feature type="region of interest" description="Disordered" evidence="1">
    <location>
        <begin position="86"/>
        <end position="105"/>
    </location>
</feature>
<name>A0AAV9JQV3_9PEZI</name>
<gene>
    <name evidence="2" type="ORF">LTR36_000761</name>
</gene>
<evidence type="ECO:0000313" key="2">
    <source>
        <dbReference type="EMBL" id="KAK4547803.1"/>
    </source>
</evidence>
<evidence type="ECO:0000313" key="3">
    <source>
        <dbReference type="Proteomes" id="UP001324427"/>
    </source>
</evidence>
<proteinExistence type="predicted"/>
<evidence type="ECO:0008006" key="4">
    <source>
        <dbReference type="Google" id="ProtNLM"/>
    </source>
</evidence>
<sequence length="190" mass="20882">ATAKNPVDTSGSKVVGTGATAKNPVDTTGGNMVSNGEGKKRKHGGDGGNAEDFGKELPVMKLKYEKRERTEEDIRKGVPSLKLKYEKRQRTEYGGSGKVPDPRVPRIRRGVPVASVKVTMPHTGEKRRFRIYARPVQSLANMAKGVLGPRPPMTISQAHFTNGIIWNDAYESTVNRTLSPQDRRNQLLMA</sequence>
<dbReference type="EMBL" id="JAVFHQ010000010">
    <property type="protein sequence ID" value="KAK4547803.1"/>
    <property type="molecule type" value="Genomic_DNA"/>
</dbReference>
<feature type="region of interest" description="Disordered" evidence="1">
    <location>
        <begin position="1"/>
        <end position="54"/>
    </location>
</feature>
<reference evidence="2 3" key="1">
    <citation type="submission" date="2021-11" db="EMBL/GenBank/DDBJ databases">
        <title>Black yeast isolated from Biological Soil Crust.</title>
        <authorList>
            <person name="Kurbessoian T."/>
        </authorList>
    </citation>
    <scope>NUCLEOTIDE SEQUENCE [LARGE SCALE GENOMIC DNA]</scope>
    <source>
        <strain evidence="2 3">CCFEE 5522</strain>
    </source>
</reference>
<keyword evidence="3" id="KW-1185">Reference proteome</keyword>